<proteinExistence type="predicted"/>
<reference evidence="1 2" key="1">
    <citation type="submission" date="2018-03" db="EMBL/GenBank/DDBJ databases">
        <title>Genomic Encyclopedia of Archaeal and Bacterial Type Strains, Phase II (KMG-II): from individual species to whole genera.</title>
        <authorList>
            <person name="Goeker M."/>
        </authorList>
    </citation>
    <scope>NUCLEOTIDE SEQUENCE [LARGE SCALE GENOMIC DNA]</scope>
    <source>
        <strain evidence="1 2">DSM 28229</strain>
    </source>
</reference>
<dbReference type="EMBL" id="QGDO01000003">
    <property type="protein sequence ID" value="PWJ42003.1"/>
    <property type="molecule type" value="Genomic_DNA"/>
</dbReference>
<comment type="caution">
    <text evidence="1">The sequence shown here is derived from an EMBL/GenBank/DDBJ whole genome shotgun (WGS) entry which is preliminary data.</text>
</comment>
<dbReference type="Proteomes" id="UP000245535">
    <property type="component" value="Unassembled WGS sequence"/>
</dbReference>
<dbReference type="AlphaFoldDB" id="A0A315ZAB7"/>
<name>A0A315ZAB7_SEDFL</name>
<organism evidence="1 2">
    <name type="scientific">Sediminitomix flava</name>
    <dbReference type="NCBI Taxonomy" id="379075"/>
    <lineage>
        <taxon>Bacteria</taxon>
        <taxon>Pseudomonadati</taxon>
        <taxon>Bacteroidota</taxon>
        <taxon>Cytophagia</taxon>
        <taxon>Cytophagales</taxon>
        <taxon>Flammeovirgaceae</taxon>
        <taxon>Sediminitomix</taxon>
    </lineage>
</organism>
<keyword evidence="2" id="KW-1185">Reference proteome</keyword>
<accession>A0A315ZAB7</accession>
<sequence length="290" mass="33283">MNTDYNSLLYLYMKIQWNNIGNVDFEKLDTYKKQFHSVVRLIAIVEKGITDCDPNSIMLTWLPEFNAVSTHKCDSSGHSFKLAVVPEDLTLLLIRDNQSIENSLSLDGVSQREAYEWIKSEINLVGIDNRNLSEDLPFNDESFNIDPDLVYEIESKDSGLELTKYYSNAFELLNHFKNKRDHTTELLISPLYLNLETSFPIHKNSESNLSIGFSPGDKFESEPYFYVSRPSSEEVLNNKLLPLNGANWVKEEAWFGCKYSAKVFSRTESQLEICKDFLHDGQGYIKAISA</sequence>
<evidence type="ECO:0000313" key="1">
    <source>
        <dbReference type="EMBL" id="PWJ42003.1"/>
    </source>
</evidence>
<evidence type="ECO:0000313" key="2">
    <source>
        <dbReference type="Proteomes" id="UP000245535"/>
    </source>
</evidence>
<gene>
    <name evidence="1" type="ORF">BC781_103253</name>
</gene>
<protein>
    <submittedName>
        <fullName evidence="1">Uncharacterized protein</fullName>
    </submittedName>
</protein>